<accession>A0AAV7UVJ6</accession>
<evidence type="ECO:0000313" key="1">
    <source>
        <dbReference type="EMBL" id="KAJ1193113.1"/>
    </source>
</evidence>
<protein>
    <submittedName>
        <fullName evidence="1">Uncharacterized protein</fullName>
    </submittedName>
</protein>
<keyword evidence="2" id="KW-1185">Reference proteome</keyword>
<comment type="caution">
    <text evidence="1">The sequence shown here is derived from an EMBL/GenBank/DDBJ whole genome shotgun (WGS) entry which is preliminary data.</text>
</comment>
<organism evidence="1 2">
    <name type="scientific">Pleurodeles waltl</name>
    <name type="common">Iberian ribbed newt</name>
    <dbReference type="NCBI Taxonomy" id="8319"/>
    <lineage>
        <taxon>Eukaryota</taxon>
        <taxon>Metazoa</taxon>
        <taxon>Chordata</taxon>
        <taxon>Craniata</taxon>
        <taxon>Vertebrata</taxon>
        <taxon>Euteleostomi</taxon>
        <taxon>Amphibia</taxon>
        <taxon>Batrachia</taxon>
        <taxon>Caudata</taxon>
        <taxon>Salamandroidea</taxon>
        <taxon>Salamandridae</taxon>
        <taxon>Pleurodelinae</taxon>
        <taxon>Pleurodeles</taxon>
    </lineage>
</organism>
<dbReference type="Proteomes" id="UP001066276">
    <property type="component" value="Chromosome 2_2"/>
</dbReference>
<proteinExistence type="predicted"/>
<feature type="non-terminal residue" evidence="1">
    <location>
        <position position="50"/>
    </location>
</feature>
<reference evidence="1" key="1">
    <citation type="journal article" date="2022" name="bioRxiv">
        <title>Sequencing and chromosome-scale assembly of the giantPleurodeles waltlgenome.</title>
        <authorList>
            <person name="Brown T."/>
            <person name="Elewa A."/>
            <person name="Iarovenko S."/>
            <person name="Subramanian E."/>
            <person name="Araus A.J."/>
            <person name="Petzold A."/>
            <person name="Susuki M."/>
            <person name="Suzuki K.-i.T."/>
            <person name="Hayashi T."/>
            <person name="Toyoda A."/>
            <person name="Oliveira C."/>
            <person name="Osipova E."/>
            <person name="Leigh N.D."/>
            <person name="Simon A."/>
            <person name="Yun M.H."/>
        </authorList>
    </citation>
    <scope>NUCLEOTIDE SEQUENCE</scope>
    <source>
        <strain evidence="1">20211129_DDA</strain>
        <tissue evidence="1">Liver</tissue>
    </source>
</reference>
<dbReference type="AlphaFoldDB" id="A0AAV7UVJ6"/>
<evidence type="ECO:0000313" key="2">
    <source>
        <dbReference type="Proteomes" id="UP001066276"/>
    </source>
</evidence>
<sequence>PAGCPGSFGFLPASLNSGFAPQGGATVVRMQGLAYNSGVKEILNMFQGYQ</sequence>
<gene>
    <name evidence="1" type="ORF">NDU88_002418</name>
</gene>
<feature type="non-terminal residue" evidence="1">
    <location>
        <position position="1"/>
    </location>
</feature>
<dbReference type="EMBL" id="JANPWB010000004">
    <property type="protein sequence ID" value="KAJ1193113.1"/>
    <property type="molecule type" value="Genomic_DNA"/>
</dbReference>
<name>A0AAV7UVJ6_PLEWA</name>